<protein>
    <submittedName>
        <fullName evidence="3">Enoyl-CoA hydratase-related protein</fullName>
    </submittedName>
</protein>
<dbReference type="Proteomes" id="UP001596002">
    <property type="component" value="Unassembled WGS sequence"/>
</dbReference>
<dbReference type="CDD" id="cd06558">
    <property type="entry name" value="crotonase-like"/>
    <property type="match status" value="1"/>
</dbReference>
<sequence>MSSSGILVDYQNEIAIVKLNNPSRANALSRFLVEDLAYHVDILAKNQTLRAVVFSAGESKAFCAGADLKERQTMNEIEIVSYVELLRETFHQIAGLPMPTIAAIKGLALGGGCELALACDLRVMEEDALIGLTEVSWGIIPGAGGTQRLSQLVGVAKAKELIFTARKLRADEAEKIGLIEQVCHVGESEKKALELAGEIAKNAPVAVRLSKAAIHSYEADHLENGLKAEWSYYQQTIPTRDRLEGLAAFREKRLPIYTGE</sequence>
<keyword evidence="2" id="KW-0456">Lyase</keyword>
<gene>
    <name evidence="3" type="ORF">ACFO8Q_18985</name>
</gene>
<dbReference type="RefSeq" id="WP_380027913.1">
    <property type="nucleotide sequence ID" value="NZ_JBHSHC010000128.1"/>
</dbReference>
<dbReference type="InterPro" id="IPR001753">
    <property type="entry name" value="Enoyl-CoA_hydra/iso"/>
</dbReference>
<dbReference type="SUPFAM" id="SSF52096">
    <property type="entry name" value="ClpP/crotonase"/>
    <property type="match status" value="1"/>
</dbReference>
<dbReference type="PANTHER" id="PTHR11941">
    <property type="entry name" value="ENOYL-COA HYDRATASE-RELATED"/>
    <property type="match status" value="1"/>
</dbReference>
<comment type="similarity">
    <text evidence="1">Belongs to the enoyl-CoA hydratase/isomerase family.</text>
</comment>
<dbReference type="Gene3D" id="1.10.12.10">
    <property type="entry name" value="Lyase 2-enoyl-coa Hydratase, Chain A, domain 2"/>
    <property type="match status" value="1"/>
</dbReference>
<evidence type="ECO:0000313" key="3">
    <source>
        <dbReference type="EMBL" id="MFC4769419.1"/>
    </source>
</evidence>
<name>A0ABV9Q6G8_9BACL</name>
<reference evidence="4" key="1">
    <citation type="journal article" date="2019" name="Int. J. Syst. Evol. Microbiol.">
        <title>The Global Catalogue of Microorganisms (GCM) 10K type strain sequencing project: providing services to taxonomists for standard genome sequencing and annotation.</title>
        <authorList>
            <consortium name="The Broad Institute Genomics Platform"/>
            <consortium name="The Broad Institute Genome Sequencing Center for Infectious Disease"/>
            <person name="Wu L."/>
            <person name="Ma J."/>
        </authorList>
    </citation>
    <scope>NUCLEOTIDE SEQUENCE [LARGE SCALE GENOMIC DNA]</scope>
    <source>
        <strain evidence="4">WYCCWR 12678</strain>
    </source>
</reference>
<dbReference type="Pfam" id="PF00378">
    <property type="entry name" value="ECH_1"/>
    <property type="match status" value="1"/>
</dbReference>
<keyword evidence="4" id="KW-1185">Reference proteome</keyword>
<comment type="caution">
    <text evidence="3">The sequence shown here is derived from an EMBL/GenBank/DDBJ whole genome shotgun (WGS) entry which is preliminary data.</text>
</comment>
<dbReference type="PANTHER" id="PTHR11941:SF171">
    <property type="entry name" value="SD19268P"/>
    <property type="match status" value="1"/>
</dbReference>
<dbReference type="EMBL" id="JBHSHC010000128">
    <property type="protein sequence ID" value="MFC4769419.1"/>
    <property type="molecule type" value="Genomic_DNA"/>
</dbReference>
<evidence type="ECO:0000256" key="2">
    <source>
        <dbReference type="ARBA" id="ARBA00023239"/>
    </source>
</evidence>
<proteinExistence type="inferred from homology"/>
<evidence type="ECO:0000256" key="1">
    <source>
        <dbReference type="ARBA" id="ARBA00005254"/>
    </source>
</evidence>
<accession>A0ABV9Q6G8</accession>
<organism evidence="3 4">
    <name type="scientific">Effusibacillus consociatus</name>
    <dbReference type="NCBI Taxonomy" id="1117041"/>
    <lineage>
        <taxon>Bacteria</taxon>
        <taxon>Bacillati</taxon>
        <taxon>Bacillota</taxon>
        <taxon>Bacilli</taxon>
        <taxon>Bacillales</taxon>
        <taxon>Alicyclobacillaceae</taxon>
        <taxon>Effusibacillus</taxon>
    </lineage>
</organism>
<dbReference type="Gene3D" id="3.90.226.10">
    <property type="entry name" value="2-enoyl-CoA Hydratase, Chain A, domain 1"/>
    <property type="match status" value="1"/>
</dbReference>
<evidence type="ECO:0000313" key="4">
    <source>
        <dbReference type="Proteomes" id="UP001596002"/>
    </source>
</evidence>
<dbReference type="InterPro" id="IPR014748">
    <property type="entry name" value="Enoyl-CoA_hydra_C"/>
</dbReference>
<dbReference type="InterPro" id="IPR029045">
    <property type="entry name" value="ClpP/crotonase-like_dom_sf"/>
</dbReference>